<evidence type="ECO:0000256" key="2">
    <source>
        <dbReference type="ARBA" id="ARBA00022448"/>
    </source>
</evidence>
<dbReference type="Proteomes" id="UP000092321">
    <property type="component" value="Unassembled WGS sequence"/>
</dbReference>
<dbReference type="EMBL" id="LXPE01000011">
    <property type="protein sequence ID" value="OBA27034.1"/>
    <property type="molecule type" value="Genomic_DNA"/>
</dbReference>
<dbReference type="GO" id="GO:0015914">
    <property type="term" value="P:phospholipid transport"/>
    <property type="evidence" value="ECO:0007669"/>
    <property type="project" value="TreeGrafter"/>
</dbReference>
<comment type="subcellular location">
    <subcellularLocation>
        <location evidence="1">Endoplasmic reticulum membrane</location>
    </subcellularLocation>
</comment>
<keyword evidence="12" id="KW-1185">Reference proteome</keyword>
<evidence type="ECO:0000256" key="3">
    <source>
        <dbReference type="ARBA" id="ARBA00022692"/>
    </source>
</evidence>
<feature type="domain" description="SMP-LTD" evidence="10">
    <location>
        <begin position="158"/>
        <end position="258"/>
    </location>
</feature>
<keyword evidence="5 9" id="KW-1133">Transmembrane helix</keyword>
<evidence type="ECO:0000313" key="12">
    <source>
        <dbReference type="Proteomes" id="UP000092321"/>
    </source>
</evidence>
<evidence type="ECO:0000256" key="5">
    <source>
        <dbReference type="ARBA" id="ARBA00022989"/>
    </source>
</evidence>
<evidence type="ECO:0000256" key="7">
    <source>
        <dbReference type="ARBA" id="ARBA00023121"/>
    </source>
</evidence>
<dbReference type="InterPro" id="IPR031468">
    <property type="entry name" value="SMP_LBD"/>
</dbReference>
<evidence type="ECO:0000256" key="8">
    <source>
        <dbReference type="ARBA" id="ARBA00023136"/>
    </source>
</evidence>
<evidence type="ECO:0000256" key="9">
    <source>
        <dbReference type="SAM" id="Phobius"/>
    </source>
</evidence>
<dbReference type="GO" id="GO:1990456">
    <property type="term" value="P:mitochondrion-endoplasmic reticulum membrane tethering"/>
    <property type="evidence" value="ECO:0007669"/>
    <property type="project" value="TreeGrafter"/>
</dbReference>
<keyword evidence="8 9" id="KW-0472">Membrane</keyword>
<keyword evidence="3 9" id="KW-0812">Transmembrane</keyword>
<gene>
    <name evidence="11" type="ORF">HANVADRAFT_48559</name>
</gene>
<evidence type="ECO:0000259" key="10">
    <source>
        <dbReference type="PROSITE" id="PS51847"/>
    </source>
</evidence>
<feature type="transmembrane region" description="Helical" evidence="9">
    <location>
        <begin position="67"/>
        <end position="93"/>
    </location>
</feature>
<comment type="caution">
    <text evidence="11">The sequence shown here is derived from an EMBL/GenBank/DDBJ whole genome shotgun (WGS) entry which is preliminary data.</text>
</comment>
<dbReference type="GO" id="GO:0005789">
    <property type="term" value="C:endoplasmic reticulum membrane"/>
    <property type="evidence" value="ECO:0007669"/>
    <property type="project" value="UniProtKB-SubCell"/>
</dbReference>
<dbReference type="PANTHER" id="PTHR13466:SF0">
    <property type="entry name" value="SMP-LTD DOMAIN-CONTAINING PROTEIN"/>
    <property type="match status" value="1"/>
</dbReference>
<keyword evidence="4" id="KW-0256">Endoplasmic reticulum</keyword>
<accession>A0A1B7TE77</accession>
<dbReference type="PANTHER" id="PTHR13466">
    <property type="entry name" value="TEX2 PROTEIN-RELATED"/>
    <property type="match status" value="1"/>
</dbReference>
<keyword evidence="6" id="KW-0445">Lipid transport</keyword>
<evidence type="ECO:0000313" key="11">
    <source>
        <dbReference type="EMBL" id="OBA27034.1"/>
    </source>
</evidence>
<protein>
    <recommendedName>
        <fullName evidence="10">SMP-LTD domain-containing protein</fullName>
    </recommendedName>
</protein>
<name>A0A1B7TE77_9ASCO</name>
<keyword evidence="7" id="KW-0446">Lipid-binding</keyword>
<dbReference type="GO" id="GO:0032865">
    <property type="term" value="C:ERMES complex"/>
    <property type="evidence" value="ECO:0007669"/>
    <property type="project" value="TreeGrafter"/>
</dbReference>
<dbReference type="GO" id="GO:0008289">
    <property type="term" value="F:lipid binding"/>
    <property type="evidence" value="ECO:0007669"/>
    <property type="project" value="UniProtKB-KW"/>
</dbReference>
<dbReference type="PROSITE" id="PS51847">
    <property type="entry name" value="SMP"/>
    <property type="match status" value="1"/>
</dbReference>
<dbReference type="Pfam" id="PF10296">
    <property type="entry name" value="MMM1"/>
    <property type="match status" value="1"/>
</dbReference>
<evidence type="ECO:0000256" key="6">
    <source>
        <dbReference type="ARBA" id="ARBA00023055"/>
    </source>
</evidence>
<dbReference type="AlphaFoldDB" id="A0A1B7TE77"/>
<evidence type="ECO:0000256" key="1">
    <source>
        <dbReference type="ARBA" id="ARBA00004586"/>
    </source>
</evidence>
<sequence>MSSISSSAEIVSTMTDALNENFIRSLLEENPQSIKLFKDSLKVLASQKDFLMNNIDIGKSSGNVNKWWVFLQGFVLGQVTVFLVFIFFIKFFIFSDAKTPDPKSHSDSILTKLTNSTSIIKLGGKERLITETPEEEIDMQKQLYMLLEKTHYDVDSHKPESLDWFNVLIAQAIQQLRLEALLKDNIVHSLNDFIDRKSKDVPDFIRYIKVKELDIGDNFPIFSNCNNEIDRLKIMFGNKCHISNTHAKIDSTGTVCIH</sequence>
<dbReference type="InterPro" id="IPR019411">
    <property type="entry name" value="MMM1_dom"/>
</dbReference>
<organism evidence="11 12">
    <name type="scientific">Hanseniaspora valbyensis NRRL Y-1626</name>
    <dbReference type="NCBI Taxonomy" id="766949"/>
    <lineage>
        <taxon>Eukaryota</taxon>
        <taxon>Fungi</taxon>
        <taxon>Dikarya</taxon>
        <taxon>Ascomycota</taxon>
        <taxon>Saccharomycotina</taxon>
        <taxon>Saccharomycetes</taxon>
        <taxon>Saccharomycodales</taxon>
        <taxon>Saccharomycodaceae</taxon>
        <taxon>Hanseniaspora</taxon>
    </lineage>
</organism>
<proteinExistence type="predicted"/>
<evidence type="ECO:0000256" key="4">
    <source>
        <dbReference type="ARBA" id="ARBA00022824"/>
    </source>
</evidence>
<reference evidence="12" key="1">
    <citation type="journal article" date="2016" name="Proc. Natl. Acad. Sci. U.S.A.">
        <title>Comparative genomics of biotechnologically important yeasts.</title>
        <authorList>
            <person name="Riley R."/>
            <person name="Haridas S."/>
            <person name="Wolfe K.H."/>
            <person name="Lopes M.R."/>
            <person name="Hittinger C.T."/>
            <person name="Goeker M."/>
            <person name="Salamov A.A."/>
            <person name="Wisecaver J.H."/>
            <person name="Long T.M."/>
            <person name="Calvey C.H."/>
            <person name="Aerts A.L."/>
            <person name="Barry K.W."/>
            <person name="Choi C."/>
            <person name="Clum A."/>
            <person name="Coughlan A.Y."/>
            <person name="Deshpande S."/>
            <person name="Douglass A.P."/>
            <person name="Hanson S.J."/>
            <person name="Klenk H.-P."/>
            <person name="LaButti K.M."/>
            <person name="Lapidus A."/>
            <person name="Lindquist E.A."/>
            <person name="Lipzen A.M."/>
            <person name="Meier-Kolthoff J.P."/>
            <person name="Ohm R.A."/>
            <person name="Otillar R.P."/>
            <person name="Pangilinan J.L."/>
            <person name="Peng Y."/>
            <person name="Rokas A."/>
            <person name="Rosa C.A."/>
            <person name="Scheuner C."/>
            <person name="Sibirny A.A."/>
            <person name="Slot J.C."/>
            <person name="Stielow J.B."/>
            <person name="Sun H."/>
            <person name="Kurtzman C.P."/>
            <person name="Blackwell M."/>
            <person name="Grigoriev I.V."/>
            <person name="Jeffries T.W."/>
        </authorList>
    </citation>
    <scope>NUCLEOTIDE SEQUENCE [LARGE SCALE GENOMIC DNA]</scope>
    <source>
        <strain evidence="12">NRRL Y-1626</strain>
    </source>
</reference>
<keyword evidence="2" id="KW-0813">Transport</keyword>
<dbReference type="OrthoDB" id="5599157at2759"/>